<evidence type="ECO:0000313" key="7">
    <source>
        <dbReference type="Proteomes" id="UP000293036"/>
    </source>
</evidence>
<dbReference type="InterPro" id="IPR036271">
    <property type="entry name" value="Tet_transcr_reg_TetR-rel_C_sf"/>
</dbReference>
<reference evidence="6 7" key="1">
    <citation type="submission" date="2019-02" db="EMBL/GenBank/DDBJ databases">
        <title>Arcanobacterium bovis sp. nov., isolated from the milk of a cow with mastitis.</title>
        <authorList>
            <person name="Sammra O."/>
            <person name="Foster G."/>
            <person name="Hassan A."/>
            <person name="Alssahen M."/>
            <person name="Laemmler C."/>
            <person name="Borowiak M."/>
            <person name="Malorny B."/>
            <person name="Abdulmawjood A."/>
        </authorList>
    </citation>
    <scope>NUCLEOTIDE SEQUENCE [LARGE SCALE GENOMIC DNA]</scope>
    <source>
        <strain evidence="6 7">C605018/01/1</strain>
    </source>
</reference>
<evidence type="ECO:0000256" key="4">
    <source>
        <dbReference type="PROSITE-ProRule" id="PRU00335"/>
    </source>
</evidence>
<feature type="DNA-binding region" description="H-T-H motif" evidence="4">
    <location>
        <begin position="37"/>
        <end position="56"/>
    </location>
</feature>
<dbReference type="RefSeq" id="WP_131280514.1">
    <property type="nucleotide sequence ID" value="NZ_JBHSLR010000009.1"/>
</dbReference>
<protein>
    <submittedName>
        <fullName evidence="6">TetR/AcrR family transcriptional regulator</fullName>
    </submittedName>
</protein>
<keyword evidence="1" id="KW-0805">Transcription regulation</keyword>
<keyword evidence="2 4" id="KW-0238">DNA-binding</keyword>
<dbReference type="AlphaFoldDB" id="A0A4Q9V1X2"/>
<dbReference type="InterPro" id="IPR001647">
    <property type="entry name" value="HTH_TetR"/>
</dbReference>
<accession>A0A4Q9V1X2</accession>
<dbReference type="PANTHER" id="PTHR30055">
    <property type="entry name" value="HTH-TYPE TRANSCRIPTIONAL REGULATOR RUTR"/>
    <property type="match status" value="1"/>
</dbReference>
<organism evidence="6 7">
    <name type="scientific">Arcanobacterium bovis</name>
    <dbReference type="NCBI Taxonomy" id="2529275"/>
    <lineage>
        <taxon>Bacteria</taxon>
        <taxon>Bacillati</taxon>
        <taxon>Actinomycetota</taxon>
        <taxon>Actinomycetes</taxon>
        <taxon>Actinomycetales</taxon>
        <taxon>Actinomycetaceae</taxon>
        <taxon>Arcanobacterium</taxon>
    </lineage>
</organism>
<dbReference type="PRINTS" id="PR00455">
    <property type="entry name" value="HTHTETR"/>
</dbReference>
<proteinExistence type="predicted"/>
<dbReference type="GO" id="GO:0000976">
    <property type="term" value="F:transcription cis-regulatory region binding"/>
    <property type="evidence" value="ECO:0007669"/>
    <property type="project" value="TreeGrafter"/>
</dbReference>
<keyword evidence="3" id="KW-0804">Transcription</keyword>
<evidence type="ECO:0000256" key="3">
    <source>
        <dbReference type="ARBA" id="ARBA00023163"/>
    </source>
</evidence>
<dbReference type="PANTHER" id="PTHR30055:SF238">
    <property type="entry name" value="MYCOFACTOCIN BIOSYNTHESIS TRANSCRIPTIONAL REGULATOR MFTR-RELATED"/>
    <property type="match status" value="1"/>
</dbReference>
<comment type="caution">
    <text evidence="6">The sequence shown here is derived from an EMBL/GenBank/DDBJ whole genome shotgun (WGS) entry which is preliminary data.</text>
</comment>
<dbReference type="Pfam" id="PF00440">
    <property type="entry name" value="TetR_N"/>
    <property type="match status" value="1"/>
</dbReference>
<sequence length="200" mass="21963">MSAKYTDGRTARRGDTREAVFEAALELFAEKSVSSTSVDDIAAAAGVAKGSIYYNFGSKSGLVDALLNYYLESMRDRLAVAIGEEEGWQAVSTTIVELLRVVRDQEKTAKLLAAEFFRTDRSWYETTRTWHRNISRLIEEALLKGQEKGTVTLDIDPSIAANSVLGATLMAGLAWRLHSTERSLEEIAASIRAVVIVGRA</sequence>
<evidence type="ECO:0000256" key="1">
    <source>
        <dbReference type="ARBA" id="ARBA00023015"/>
    </source>
</evidence>
<dbReference type="InterPro" id="IPR009057">
    <property type="entry name" value="Homeodomain-like_sf"/>
</dbReference>
<dbReference type="InterPro" id="IPR050109">
    <property type="entry name" value="HTH-type_TetR-like_transc_reg"/>
</dbReference>
<dbReference type="OrthoDB" id="5112469at2"/>
<evidence type="ECO:0000259" key="5">
    <source>
        <dbReference type="PROSITE" id="PS50977"/>
    </source>
</evidence>
<feature type="domain" description="HTH tetR-type" evidence="5">
    <location>
        <begin position="14"/>
        <end position="74"/>
    </location>
</feature>
<keyword evidence="7" id="KW-1185">Reference proteome</keyword>
<dbReference type="Proteomes" id="UP000293036">
    <property type="component" value="Unassembled WGS sequence"/>
</dbReference>
<dbReference type="SUPFAM" id="SSF48498">
    <property type="entry name" value="Tetracyclin repressor-like, C-terminal domain"/>
    <property type="match status" value="1"/>
</dbReference>
<dbReference type="SUPFAM" id="SSF46689">
    <property type="entry name" value="Homeodomain-like"/>
    <property type="match status" value="1"/>
</dbReference>
<evidence type="ECO:0000313" key="6">
    <source>
        <dbReference type="EMBL" id="TBW22035.1"/>
    </source>
</evidence>
<dbReference type="Gene3D" id="1.10.10.60">
    <property type="entry name" value="Homeodomain-like"/>
    <property type="match status" value="1"/>
</dbReference>
<dbReference type="Gene3D" id="1.10.357.10">
    <property type="entry name" value="Tetracycline Repressor, domain 2"/>
    <property type="match status" value="1"/>
</dbReference>
<evidence type="ECO:0000256" key="2">
    <source>
        <dbReference type="ARBA" id="ARBA00023125"/>
    </source>
</evidence>
<dbReference type="PROSITE" id="PS50977">
    <property type="entry name" value="HTH_TETR_2"/>
    <property type="match status" value="1"/>
</dbReference>
<dbReference type="EMBL" id="SJDT01000003">
    <property type="protein sequence ID" value="TBW22035.1"/>
    <property type="molecule type" value="Genomic_DNA"/>
</dbReference>
<gene>
    <name evidence="6" type="ORF">EZJ44_04140</name>
</gene>
<dbReference type="GO" id="GO:0003700">
    <property type="term" value="F:DNA-binding transcription factor activity"/>
    <property type="evidence" value="ECO:0007669"/>
    <property type="project" value="TreeGrafter"/>
</dbReference>
<name>A0A4Q9V1X2_9ACTO</name>